<feature type="transmembrane region" description="Helical" evidence="1">
    <location>
        <begin position="34"/>
        <end position="53"/>
    </location>
</feature>
<evidence type="ECO:0000313" key="2">
    <source>
        <dbReference type="EMBL" id="SFL44321.1"/>
    </source>
</evidence>
<dbReference type="AlphaFoldDB" id="A0A1I4HRZ3"/>
<evidence type="ECO:0000313" key="3">
    <source>
        <dbReference type="Proteomes" id="UP000198565"/>
    </source>
</evidence>
<keyword evidence="1" id="KW-0812">Transmembrane</keyword>
<name>A0A1I4HRZ3_9BACI</name>
<accession>A0A1I4HRZ3</accession>
<protein>
    <recommendedName>
        <fullName evidence="4">Amino acid transporter</fullName>
    </recommendedName>
</protein>
<organism evidence="2 3">
    <name type="scientific">Gracilibacillus orientalis</name>
    <dbReference type="NCBI Taxonomy" id="334253"/>
    <lineage>
        <taxon>Bacteria</taxon>
        <taxon>Bacillati</taxon>
        <taxon>Bacillota</taxon>
        <taxon>Bacilli</taxon>
        <taxon>Bacillales</taxon>
        <taxon>Bacillaceae</taxon>
        <taxon>Gracilibacillus</taxon>
    </lineage>
</organism>
<gene>
    <name evidence="2" type="ORF">SAMN04487943_101577</name>
</gene>
<evidence type="ECO:0000256" key="1">
    <source>
        <dbReference type="SAM" id="Phobius"/>
    </source>
</evidence>
<dbReference type="Proteomes" id="UP000198565">
    <property type="component" value="Unassembled WGS sequence"/>
</dbReference>
<dbReference type="EMBL" id="FOTR01000001">
    <property type="protein sequence ID" value="SFL44321.1"/>
    <property type="molecule type" value="Genomic_DNA"/>
</dbReference>
<keyword evidence="3" id="KW-1185">Reference proteome</keyword>
<evidence type="ECO:0008006" key="4">
    <source>
        <dbReference type="Google" id="ProtNLM"/>
    </source>
</evidence>
<sequence length="57" mass="6298">MAPYKPFNDVMKHKQNIEGAPTNKGGRLPLPIKIIGYFLFGGMILMGILAMIANSMF</sequence>
<keyword evidence="1" id="KW-1133">Transmembrane helix</keyword>
<keyword evidence="1" id="KW-0472">Membrane</keyword>
<reference evidence="3" key="1">
    <citation type="submission" date="2016-10" db="EMBL/GenBank/DDBJ databases">
        <authorList>
            <person name="Varghese N."/>
            <person name="Submissions S."/>
        </authorList>
    </citation>
    <scope>NUCLEOTIDE SEQUENCE [LARGE SCALE GENOMIC DNA]</scope>
    <source>
        <strain evidence="3">CGMCC 1.4250</strain>
    </source>
</reference>
<dbReference type="RefSeq" id="WP_175495292.1">
    <property type="nucleotide sequence ID" value="NZ_FOTR01000001.1"/>
</dbReference>
<proteinExistence type="predicted"/>